<evidence type="ECO:0000313" key="5">
    <source>
        <dbReference type="EMBL" id="RWS15965.1"/>
    </source>
</evidence>
<protein>
    <submittedName>
        <fullName evidence="5">HSPB1-associated protein 1-like protein</fullName>
    </submittedName>
</protein>
<evidence type="ECO:0000313" key="6">
    <source>
        <dbReference type="Proteomes" id="UP000285301"/>
    </source>
</evidence>
<accession>A0A443RL33</accession>
<dbReference type="InterPro" id="IPR014710">
    <property type="entry name" value="RmlC-like_jellyroll"/>
</dbReference>
<dbReference type="Gene3D" id="2.60.120.10">
    <property type="entry name" value="Jelly Rolls"/>
    <property type="match status" value="1"/>
</dbReference>
<reference evidence="5 6" key="1">
    <citation type="journal article" date="2018" name="Gigascience">
        <title>Genomes of trombidid mites reveal novel predicted allergens and laterally-transferred genes associated with secondary metabolism.</title>
        <authorList>
            <person name="Dong X."/>
            <person name="Chaisiri K."/>
            <person name="Xia D."/>
            <person name="Armstrong S.D."/>
            <person name="Fang Y."/>
            <person name="Donnelly M.J."/>
            <person name="Kadowaki T."/>
            <person name="McGarry J.W."/>
            <person name="Darby A.C."/>
            <person name="Makepeace B.L."/>
        </authorList>
    </citation>
    <scope>NUCLEOTIDE SEQUENCE [LARGE SCALE GENOMIC DNA]</scope>
    <source>
        <strain evidence="5">UoL-WK</strain>
    </source>
</reference>
<keyword evidence="2" id="KW-0963">Cytoplasm</keyword>
<dbReference type="SMART" id="SM00558">
    <property type="entry name" value="JmjC"/>
    <property type="match status" value="1"/>
</dbReference>
<dbReference type="Proteomes" id="UP000285301">
    <property type="component" value="Unassembled WGS sequence"/>
</dbReference>
<dbReference type="EMBL" id="NCKU01000330">
    <property type="protein sequence ID" value="RWS15965.1"/>
    <property type="molecule type" value="Genomic_DNA"/>
</dbReference>
<dbReference type="GO" id="GO:0005737">
    <property type="term" value="C:cytoplasm"/>
    <property type="evidence" value="ECO:0007669"/>
    <property type="project" value="UniProtKB-SubCell"/>
</dbReference>
<feature type="domain" description="JmjC" evidence="4">
    <location>
        <begin position="83"/>
        <end position="271"/>
    </location>
</feature>
<dbReference type="SUPFAM" id="SSF51197">
    <property type="entry name" value="Clavaminate synthase-like"/>
    <property type="match status" value="1"/>
</dbReference>
<organism evidence="5 6">
    <name type="scientific">Dinothrombium tinctorium</name>
    <dbReference type="NCBI Taxonomy" id="1965070"/>
    <lineage>
        <taxon>Eukaryota</taxon>
        <taxon>Metazoa</taxon>
        <taxon>Ecdysozoa</taxon>
        <taxon>Arthropoda</taxon>
        <taxon>Chelicerata</taxon>
        <taxon>Arachnida</taxon>
        <taxon>Acari</taxon>
        <taxon>Acariformes</taxon>
        <taxon>Trombidiformes</taxon>
        <taxon>Prostigmata</taxon>
        <taxon>Anystina</taxon>
        <taxon>Parasitengona</taxon>
        <taxon>Trombidioidea</taxon>
        <taxon>Trombidiidae</taxon>
        <taxon>Dinothrombium</taxon>
    </lineage>
</organism>
<dbReference type="AlphaFoldDB" id="A0A443RL33"/>
<gene>
    <name evidence="5" type="ORF">B4U79_17197</name>
</gene>
<dbReference type="InterPro" id="IPR003347">
    <property type="entry name" value="JmjC_dom"/>
</dbReference>
<dbReference type="STRING" id="1965070.A0A443RL33"/>
<keyword evidence="6" id="KW-1185">Reference proteome</keyword>
<dbReference type="PANTHER" id="PTHR12461:SF43">
    <property type="entry name" value="HSPB1-ASSOCIATED PROTEIN 1"/>
    <property type="match status" value="1"/>
</dbReference>
<dbReference type="OrthoDB" id="438164at2759"/>
<evidence type="ECO:0000259" key="4">
    <source>
        <dbReference type="PROSITE" id="PS51184"/>
    </source>
</evidence>
<evidence type="ECO:0000256" key="1">
    <source>
        <dbReference type="ARBA" id="ARBA00004496"/>
    </source>
</evidence>
<sequence>MASQLNVDLSAYHFPIVFKNEKLRQWPCFKWSINDWITKCRRIKFPFRIHSIEKNQKVVQWENEAVAYLEATLDQFVEWQNLESVSENNPFYKFPKSEFWSYSSYNYMKDIFKTEQEVLQSVKWSDLKLSNDLADPDGRRTTFWIGTKYAYTPCHYDTYDYNIVAQIKGKKLWILFPEDDAKFLYPTRIPYEESSIFSSVNILNPNFIEHDQFKNSHPYIVLLEPGDLLLVPHHWWHFVYCIDDDNGCCISVNLWQPIDRQYHSITCESMISLLTSALFSHFESESVNWINDKHKHQLCTPEEAMKYIIVWAEKCAQENNGDVYEKNCVPENIELPKNAIYVSEKTLEDINQIFKWKSTLTSEMTSSQIAAKDVIDCILHPEVITLIVNKLVSTQKRKGCK</sequence>
<comment type="caution">
    <text evidence="5">The sequence shown here is derived from an EMBL/GenBank/DDBJ whole genome shotgun (WGS) entry which is preliminary data.</text>
</comment>
<name>A0A443RL33_9ACAR</name>
<comment type="function">
    <text evidence="3">May play a role in cellular stress response.</text>
</comment>
<evidence type="ECO:0000256" key="2">
    <source>
        <dbReference type="ARBA" id="ARBA00022490"/>
    </source>
</evidence>
<proteinExistence type="predicted"/>
<dbReference type="Pfam" id="PF13621">
    <property type="entry name" value="Cupin_8"/>
    <property type="match status" value="1"/>
</dbReference>
<comment type="subcellular location">
    <subcellularLocation>
        <location evidence="1">Cytoplasm</location>
    </subcellularLocation>
</comment>
<evidence type="ECO:0000256" key="3">
    <source>
        <dbReference type="ARBA" id="ARBA00037342"/>
    </source>
</evidence>
<dbReference type="PROSITE" id="PS51184">
    <property type="entry name" value="JMJC"/>
    <property type="match status" value="1"/>
</dbReference>
<dbReference type="InterPro" id="IPR041667">
    <property type="entry name" value="Cupin_8"/>
</dbReference>
<dbReference type="PANTHER" id="PTHR12461">
    <property type="entry name" value="HYPOXIA-INDUCIBLE FACTOR 1 ALPHA INHIBITOR-RELATED"/>
    <property type="match status" value="1"/>
</dbReference>